<dbReference type="InterPro" id="IPR004841">
    <property type="entry name" value="AA-permease/SLC12A_dom"/>
</dbReference>
<keyword evidence="8" id="KW-1185">Reference proteome</keyword>
<dbReference type="Proteomes" id="UP001596505">
    <property type="component" value="Unassembled WGS sequence"/>
</dbReference>
<feature type="transmembrane region" description="Helical" evidence="5">
    <location>
        <begin position="122"/>
        <end position="142"/>
    </location>
</feature>
<evidence type="ECO:0000256" key="3">
    <source>
        <dbReference type="ARBA" id="ARBA00022989"/>
    </source>
</evidence>
<feature type="transmembrane region" description="Helical" evidence="5">
    <location>
        <begin position="411"/>
        <end position="429"/>
    </location>
</feature>
<feature type="domain" description="Amino acid permease/ SLC12A" evidence="6">
    <location>
        <begin position="17"/>
        <end position="371"/>
    </location>
</feature>
<dbReference type="EMBL" id="JBHTCO010000017">
    <property type="protein sequence ID" value="MFC7393904.1"/>
    <property type="molecule type" value="Genomic_DNA"/>
</dbReference>
<sequence length="457" mass="50235">MGNHEVSLKRTLTLYQVVLFGLAYMAPMIVFGTFGVIAVKTHGMMASAYLVSMIAMLFTAYSYGQMVKAYPVSGSAYTYTRKSINSHLGFMVGWAVLLDYFFIPMVIWLIGSVYLSSAFPAIPSWVWIIAFIIVTTFINIIGIKMSTNVNFIMMAFQFLVIALFIILSIIDILNEKGSGSLLSITPFINQGAPFSGVLSGAAIACYSFLGFDAVSTLSEETIQPKKTIPKAIFLIIIIGGILFVGSAYFTQLVTGNTHFVNSDSAGLEIAKHIGGNLFSAFFLAGLIVAQFGSGLSAQNSAARLLYAMGRDSVLPKKLFGYLHPKLKTPVFNLMLVGILALLALTLSVSTSTSFINFGAFATFTLVNISVIAHYYIKGKRRSPKDTFLYLILPVIGACFDIWLWVNLDKDALILGCIWAVIGFIYLMFLTKMFRKQPPEIDFNSEESYDSNNEKMHA</sequence>
<reference evidence="8" key="1">
    <citation type="journal article" date="2019" name="Int. J. Syst. Evol. Microbiol.">
        <title>The Global Catalogue of Microorganisms (GCM) 10K type strain sequencing project: providing services to taxonomists for standard genome sequencing and annotation.</title>
        <authorList>
            <consortium name="The Broad Institute Genomics Platform"/>
            <consortium name="The Broad Institute Genome Sequencing Center for Infectious Disease"/>
            <person name="Wu L."/>
            <person name="Ma J."/>
        </authorList>
    </citation>
    <scope>NUCLEOTIDE SEQUENCE [LARGE SCALE GENOMIC DNA]</scope>
    <source>
        <strain evidence="8">CGMCC 1.16305</strain>
    </source>
</reference>
<feature type="transmembrane region" description="Helical" evidence="5">
    <location>
        <begin position="190"/>
        <end position="211"/>
    </location>
</feature>
<comment type="caution">
    <text evidence="7">The sequence shown here is derived from an EMBL/GenBank/DDBJ whole genome shotgun (WGS) entry which is preliminary data.</text>
</comment>
<dbReference type="Gene3D" id="1.20.1740.10">
    <property type="entry name" value="Amino acid/polyamine transporter I"/>
    <property type="match status" value="1"/>
</dbReference>
<feature type="transmembrane region" description="Helical" evidence="5">
    <location>
        <begin position="330"/>
        <end position="348"/>
    </location>
</feature>
<feature type="transmembrane region" description="Helical" evidence="5">
    <location>
        <begin position="149"/>
        <end position="170"/>
    </location>
</feature>
<dbReference type="InterPro" id="IPR050367">
    <property type="entry name" value="APC_superfamily"/>
</dbReference>
<feature type="transmembrane region" description="Helical" evidence="5">
    <location>
        <begin position="12"/>
        <end position="38"/>
    </location>
</feature>
<feature type="transmembrane region" description="Helical" evidence="5">
    <location>
        <begin position="231"/>
        <end position="249"/>
    </location>
</feature>
<organism evidence="7 8">
    <name type="scientific">Scopulibacillus cellulosilyticus</name>
    <dbReference type="NCBI Taxonomy" id="2665665"/>
    <lineage>
        <taxon>Bacteria</taxon>
        <taxon>Bacillati</taxon>
        <taxon>Bacillota</taxon>
        <taxon>Bacilli</taxon>
        <taxon>Bacillales</taxon>
        <taxon>Sporolactobacillaceae</taxon>
        <taxon>Scopulibacillus</taxon>
    </lineage>
</organism>
<feature type="transmembrane region" description="Helical" evidence="5">
    <location>
        <begin position="44"/>
        <end position="63"/>
    </location>
</feature>
<feature type="transmembrane region" description="Helical" evidence="5">
    <location>
        <begin position="387"/>
        <end position="405"/>
    </location>
</feature>
<evidence type="ECO:0000256" key="1">
    <source>
        <dbReference type="ARBA" id="ARBA00004141"/>
    </source>
</evidence>
<keyword evidence="4 5" id="KW-0472">Membrane</keyword>
<name>A0ABW2PX19_9BACL</name>
<feature type="transmembrane region" description="Helical" evidence="5">
    <location>
        <begin position="354"/>
        <end position="375"/>
    </location>
</feature>
<accession>A0ABW2PX19</accession>
<dbReference type="Pfam" id="PF00324">
    <property type="entry name" value="AA_permease"/>
    <property type="match status" value="1"/>
</dbReference>
<evidence type="ECO:0000313" key="7">
    <source>
        <dbReference type="EMBL" id="MFC7393904.1"/>
    </source>
</evidence>
<dbReference type="PANTHER" id="PTHR42770">
    <property type="entry name" value="AMINO ACID TRANSPORTER-RELATED"/>
    <property type="match status" value="1"/>
</dbReference>
<evidence type="ECO:0000256" key="2">
    <source>
        <dbReference type="ARBA" id="ARBA00022692"/>
    </source>
</evidence>
<dbReference type="RefSeq" id="WP_380966712.1">
    <property type="nucleotide sequence ID" value="NZ_JBHTCO010000017.1"/>
</dbReference>
<keyword evidence="3 5" id="KW-1133">Transmembrane helix</keyword>
<evidence type="ECO:0000313" key="8">
    <source>
        <dbReference type="Proteomes" id="UP001596505"/>
    </source>
</evidence>
<gene>
    <name evidence="7" type="ORF">ACFQRG_13165</name>
</gene>
<evidence type="ECO:0000256" key="4">
    <source>
        <dbReference type="ARBA" id="ARBA00023136"/>
    </source>
</evidence>
<comment type="subcellular location">
    <subcellularLocation>
        <location evidence="1">Membrane</location>
        <topology evidence="1">Multi-pass membrane protein</topology>
    </subcellularLocation>
</comment>
<dbReference type="PIRSF" id="PIRSF006060">
    <property type="entry name" value="AA_transporter"/>
    <property type="match status" value="1"/>
</dbReference>
<protein>
    <submittedName>
        <fullName evidence="7">APC family permease</fullName>
    </submittedName>
</protein>
<keyword evidence="2 5" id="KW-0812">Transmembrane</keyword>
<proteinExistence type="predicted"/>
<dbReference type="PANTHER" id="PTHR42770:SF8">
    <property type="entry name" value="PUTRESCINE IMPORTER PUUP"/>
    <property type="match status" value="1"/>
</dbReference>
<feature type="transmembrane region" description="Helical" evidence="5">
    <location>
        <begin position="269"/>
        <end position="289"/>
    </location>
</feature>
<evidence type="ECO:0000256" key="5">
    <source>
        <dbReference type="SAM" id="Phobius"/>
    </source>
</evidence>
<evidence type="ECO:0000259" key="6">
    <source>
        <dbReference type="Pfam" id="PF00324"/>
    </source>
</evidence>
<feature type="transmembrane region" description="Helical" evidence="5">
    <location>
        <begin position="84"/>
        <end position="110"/>
    </location>
</feature>